<name>A0AA38N3U4_9AGAR</name>
<proteinExistence type="predicted"/>
<gene>
    <name evidence="1" type="ORF">DFJ43DRAFT_992033</name>
</gene>
<dbReference type="EMBL" id="JANVFO010000010">
    <property type="protein sequence ID" value="KAJ3735332.1"/>
    <property type="molecule type" value="Genomic_DNA"/>
</dbReference>
<protein>
    <submittedName>
        <fullName evidence="1">Uncharacterized protein</fullName>
    </submittedName>
</protein>
<dbReference type="Proteomes" id="UP001176059">
    <property type="component" value="Unassembled WGS sequence"/>
</dbReference>
<organism evidence="1 2">
    <name type="scientific">Lentinula guzmanii</name>
    <dbReference type="NCBI Taxonomy" id="2804957"/>
    <lineage>
        <taxon>Eukaryota</taxon>
        <taxon>Fungi</taxon>
        <taxon>Dikarya</taxon>
        <taxon>Basidiomycota</taxon>
        <taxon>Agaricomycotina</taxon>
        <taxon>Agaricomycetes</taxon>
        <taxon>Agaricomycetidae</taxon>
        <taxon>Agaricales</taxon>
        <taxon>Marasmiineae</taxon>
        <taxon>Omphalotaceae</taxon>
        <taxon>Lentinula</taxon>
    </lineage>
</organism>
<comment type="caution">
    <text evidence="1">The sequence shown here is derived from an EMBL/GenBank/DDBJ whole genome shotgun (WGS) entry which is preliminary data.</text>
</comment>
<reference evidence="1" key="2">
    <citation type="journal article" date="2023" name="Proc. Natl. Acad. Sci. U.S.A.">
        <title>A global phylogenomic analysis of the shiitake genus Lentinula.</title>
        <authorList>
            <person name="Sierra-Patev S."/>
            <person name="Min B."/>
            <person name="Naranjo-Ortiz M."/>
            <person name="Looney B."/>
            <person name="Konkel Z."/>
            <person name="Slot J.C."/>
            <person name="Sakamoto Y."/>
            <person name="Steenwyk J.L."/>
            <person name="Rokas A."/>
            <person name="Carro J."/>
            <person name="Camarero S."/>
            <person name="Ferreira P."/>
            <person name="Molpeceres G."/>
            <person name="Ruiz-Duenas F.J."/>
            <person name="Serrano A."/>
            <person name="Henrissat B."/>
            <person name="Drula E."/>
            <person name="Hughes K.W."/>
            <person name="Mata J.L."/>
            <person name="Ishikawa N.K."/>
            <person name="Vargas-Isla R."/>
            <person name="Ushijima S."/>
            <person name="Smith C.A."/>
            <person name="Donoghue J."/>
            <person name="Ahrendt S."/>
            <person name="Andreopoulos W."/>
            <person name="He G."/>
            <person name="LaButti K."/>
            <person name="Lipzen A."/>
            <person name="Ng V."/>
            <person name="Riley R."/>
            <person name="Sandor L."/>
            <person name="Barry K."/>
            <person name="Martinez A.T."/>
            <person name="Xiao Y."/>
            <person name="Gibbons J.G."/>
            <person name="Terashima K."/>
            <person name="Grigoriev I.V."/>
            <person name="Hibbett D."/>
        </authorList>
    </citation>
    <scope>NUCLEOTIDE SEQUENCE</scope>
    <source>
        <strain evidence="1">ET3784</strain>
    </source>
</reference>
<sequence>MKPILGENTNGIANDVAEIHSIVSEACPVLPEYPDFEVRLARHRWLPLLYVCNDLMVFPADKYISLAASQSISDRAVKKAELAAALRNWRTHEIVEEAPFMWPHFTPKNSPPPEAPWAIPPDTQSIHNLSDTERSMVLQNLMTRMNFNSARHIGDLHRALCAPLNNDLEKRKALELLHIQLSKYNIDALKYVCVDLNRLPLGKLGKPVLIQALIDWVRYIVWLRLNSENDFY</sequence>
<dbReference type="AlphaFoldDB" id="A0AA38N3U4"/>
<keyword evidence="2" id="KW-1185">Reference proteome</keyword>
<reference evidence="1" key="1">
    <citation type="submission" date="2022-08" db="EMBL/GenBank/DDBJ databases">
        <authorList>
            <consortium name="DOE Joint Genome Institute"/>
            <person name="Min B."/>
            <person name="Sierra-Patev S."/>
            <person name="Naranjo-Ortiz M."/>
            <person name="Looney B."/>
            <person name="Konkel Z."/>
            <person name="Slot J.C."/>
            <person name="Sakamoto Y."/>
            <person name="Steenwyk J.L."/>
            <person name="Rokas A."/>
            <person name="Carro J."/>
            <person name="Camarero S."/>
            <person name="Ferreira P."/>
            <person name="Molpeceres G."/>
            <person name="Ruiz-duenas F.J."/>
            <person name="Serrano A."/>
            <person name="Henrissat B."/>
            <person name="Drula E."/>
            <person name="Hughes K.W."/>
            <person name="Mata J.L."/>
            <person name="Ishikawa N.K."/>
            <person name="Vargas-Isla R."/>
            <person name="Ushijima S."/>
            <person name="Smith C.A."/>
            <person name="Ahrendt S."/>
            <person name="Andreopoulos W."/>
            <person name="He G."/>
            <person name="LaButti K."/>
            <person name="Lipzen A."/>
            <person name="Ng V."/>
            <person name="Riley R."/>
            <person name="Sandor L."/>
            <person name="Barry K."/>
            <person name="Martinez A.T."/>
            <person name="Xiao Y."/>
            <person name="Gibbons J.G."/>
            <person name="Terashima K."/>
            <person name="Hibbett D.S."/>
            <person name="Grigoriev I.V."/>
        </authorList>
    </citation>
    <scope>NUCLEOTIDE SEQUENCE</scope>
    <source>
        <strain evidence="1">ET3784</strain>
    </source>
</reference>
<accession>A0AA38N3U4</accession>
<evidence type="ECO:0000313" key="2">
    <source>
        <dbReference type="Proteomes" id="UP001176059"/>
    </source>
</evidence>
<evidence type="ECO:0000313" key="1">
    <source>
        <dbReference type="EMBL" id="KAJ3735332.1"/>
    </source>
</evidence>